<comment type="function">
    <text evidence="7">Activator of cell division through the inhibition of FtsZ GTPase activity, therefore promoting FtsZ assembly into bundles of protofilaments necessary for the formation of the division Z ring. It is recruited early at mid-cell but it is not essential for cell division.</text>
</comment>
<dbReference type="GO" id="GO:0000917">
    <property type="term" value="P:division septum assembly"/>
    <property type="evidence" value="ECO:0007669"/>
    <property type="project" value="UniProtKB-KW"/>
</dbReference>
<dbReference type="GO" id="GO:0043093">
    <property type="term" value="P:FtsZ-dependent cytokinesis"/>
    <property type="evidence" value="ECO:0007669"/>
    <property type="project" value="TreeGrafter"/>
</dbReference>
<evidence type="ECO:0000256" key="9">
    <source>
        <dbReference type="ARBA" id="ARBA00033158"/>
    </source>
</evidence>
<evidence type="ECO:0000256" key="6">
    <source>
        <dbReference type="ARBA" id="ARBA00023306"/>
    </source>
</evidence>
<evidence type="ECO:0000256" key="7">
    <source>
        <dbReference type="ARBA" id="ARBA00024910"/>
    </source>
</evidence>
<feature type="compositionally biased region" description="Acidic residues" evidence="10">
    <location>
        <begin position="101"/>
        <end position="111"/>
    </location>
</feature>
<keyword evidence="4" id="KW-0132">Cell division</keyword>
<dbReference type="GO" id="GO:0032153">
    <property type="term" value="C:cell division site"/>
    <property type="evidence" value="ECO:0007669"/>
    <property type="project" value="TreeGrafter"/>
</dbReference>
<dbReference type="PANTHER" id="PTHR34981:SF1">
    <property type="entry name" value="CELL DIVISION PROTEIN ZAPA"/>
    <property type="match status" value="1"/>
</dbReference>
<evidence type="ECO:0000256" key="4">
    <source>
        <dbReference type="ARBA" id="ARBA00022618"/>
    </source>
</evidence>
<organism evidence="11 12">
    <name type="scientific">Candidatus Coatesbacteria bacterium RBG_13_66_14</name>
    <dbReference type="NCBI Taxonomy" id="1817816"/>
    <lineage>
        <taxon>Bacteria</taxon>
        <taxon>Candidatus Coatesiibacteriota</taxon>
    </lineage>
</organism>
<name>A0A1F5F495_9BACT</name>
<evidence type="ECO:0000256" key="1">
    <source>
        <dbReference type="ARBA" id="ARBA00004496"/>
    </source>
</evidence>
<protein>
    <recommendedName>
        <fullName evidence="2">Cell division protein ZapA</fullName>
    </recommendedName>
    <alternativeName>
        <fullName evidence="9">Z ring-associated protein ZapA</fullName>
    </alternativeName>
</protein>
<keyword evidence="3" id="KW-0963">Cytoplasm</keyword>
<evidence type="ECO:0000256" key="3">
    <source>
        <dbReference type="ARBA" id="ARBA00022490"/>
    </source>
</evidence>
<dbReference type="AlphaFoldDB" id="A0A1F5F495"/>
<evidence type="ECO:0000313" key="11">
    <source>
        <dbReference type="EMBL" id="OGD74467.1"/>
    </source>
</evidence>
<reference evidence="11 12" key="1">
    <citation type="journal article" date="2016" name="Nat. Commun.">
        <title>Thousands of microbial genomes shed light on interconnected biogeochemical processes in an aquifer system.</title>
        <authorList>
            <person name="Anantharaman K."/>
            <person name="Brown C.T."/>
            <person name="Hug L.A."/>
            <person name="Sharon I."/>
            <person name="Castelle C.J."/>
            <person name="Probst A.J."/>
            <person name="Thomas B.C."/>
            <person name="Singh A."/>
            <person name="Wilkins M.J."/>
            <person name="Karaoz U."/>
            <person name="Brodie E.L."/>
            <person name="Williams K.H."/>
            <person name="Hubbard S.S."/>
            <person name="Banfield J.F."/>
        </authorList>
    </citation>
    <scope>NUCLEOTIDE SEQUENCE [LARGE SCALE GENOMIC DNA]</scope>
</reference>
<dbReference type="PANTHER" id="PTHR34981">
    <property type="entry name" value="CELL DIVISION PROTEIN ZAPA"/>
    <property type="match status" value="1"/>
</dbReference>
<evidence type="ECO:0000256" key="8">
    <source>
        <dbReference type="ARBA" id="ARBA00026068"/>
    </source>
</evidence>
<dbReference type="GO" id="GO:0005829">
    <property type="term" value="C:cytosol"/>
    <property type="evidence" value="ECO:0007669"/>
    <property type="project" value="TreeGrafter"/>
</dbReference>
<comment type="subcellular location">
    <subcellularLocation>
        <location evidence="1">Cytoplasm</location>
    </subcellularLocation>
</comment>
<dbReference type="Proteomes" id="UP000177187">
    <property type="component" value="Unassembled WGS sequence"/>
</dbReference>
<dbReference type="InterPro" id="IPR007838">
    <property type="entry name" value="Cell_div_ZapA-like"/>
</dbReference>
<dbReference type="InterPro" id="IPR036192">
    <property type="entry name" value="Cell_div_ZapA-like_sf"/>
</dbReference>
<evidence type="ECO:0000256" key="5">
    <source>
        <dbReference type="ARBA" id="ARBA00023210"/>
    </source>
</evidence>
<dbReference type="SUPFAM" id="SSF102829">
    <property type="entry name" value="Cell division protein ZapA-like"/>
    <property type="match status" value="1"/>
</dbReference>
<evidence type="ECO:0000256" key="10">
    <source>
        <dbReference type="SAM" id="MobiDB-lite"/>
    </source>
</evidence>
<accession>A0A1F5F495</accession>
<keyword evidence="5" id="KW-0717">Septation</keyword>
<gene>
    <name evidence="11" type="ORF">A2Y64_01765</name>
</gene>
<dbReference type="GO" id="GO:0000921">
    <property type="term" value="P:septin ring assembly"/>
    <property type="evidence" value="ECO:0007669"/>
    <property type="project" value="TreeGrafter"/>
</dbReference>
<comment type="subunit">
    <text evidence="8">Homodimer. Interacts with FtsZ.</text>
</comment>
<dbReference type="Pfam" id="PF05164">
    <property type="entry name" value="ZapA"/>
    <property type="match status" value="1"/>
</dbReference>
<dbReference type="EMBL" id="MFAF01000102">
    <property type="protein sequence ID" value="OGD74467.1"/>
    <property type="molecule type" value="Genomic_DNA"/>
</dbReference>
<feature type="region of interest" description="Disordered" evidence="10">
    <location>
        <begin position="88"/>
        <end position="111"/>
    </location>
</feature>
<evidence type="ECO:0000256" key="2">
    <source>
        <dbReference type="ARBA" id="ARBA00015195"/>
    </source>
</evidence>
<comment type="caution">
    <text evidence="11">The sequence shown here is derived from an EMBL/GenBank/DDBJ whole genome shotgun (WGS) entry which is preliminary data.</text>
</comment>
<keyword evidence="6" id="KW-0131">Cell cycle</keyword>
<sequence>MPEPNDSGITVEVYGSSFTFKNVESRGLLESAATRLENRMRELAGMWRIVDKARLAIMAALEMGIELAELSENAERGKRVAKSILESLDRSLPEPAGDEGQTPDDEPFLLR</sequence>
<proteinExistence type="predicted"/>
<evidence type="ECO:0000313" key="12">
    <source>
        <dbReference type="Proteomes" id="UP000177187"/>
    </source>
</evidence>
<dbReference type="GO" id="GO:0030428">
    <property type="term" value="C:cell septum"/>
    <property type="evidence" value="ECO:0007669"/>
    <property type="project" value="TreeGrafter"/>
</dbReference>